<dbReference type="Proteomes" id="UP000680304">
    <property type="component" value="Unassembled WGS sequence"/>
</dbReference>
<evidence type="ECO:0000256" key="1">
    <source>
        <dbReference type="ARBA" id="ARBA00004651"/>
    </source>
</evidence>
<evidence type="ECO:0000256" key="5">
    <source>
        <dbReference type="ARBA" id="ARBA00022989"/>
    </source>
</evidence>
<feature type="transmembrane region" description="Helical" evidence="7">
    <location>
        <begin position="139"/>
        <end position="158"/>
    </location>
</feature>
<dbReference type="PROSITE" id="PS50928">
    <property type="entry name" value="ABC_TM1"/>
    <property type="match status" value="1"/>
</dbReference>
<feature type="transmembrane region" description="Helical" evidence="7">
    <location>
        <begin position="112"/>
        <end position="133"/>
    </location>
</feature>
<dbReference type="SUPFAM" id="SSF161098">
    <property type="entry name" value="MetI-like"/>
    <property type="match status" value="1"/>
</dbReference>
<comment type="subcellular location">
    <subcellularLocation>
        <location evidence="1 7">Cell membrane</location>
        <topology evidence="1 7">Multi-pass membrane protein</topology>
    </subcellularLocation>
</comment>
<dbReference type="CDD" id="cd06261">
    <property type="entry name" value="TM_PBP2"/>
    <property type="match status" value="1"/>
</dbReference>
<dbReference type="EMBL" id="BOVJ01000245">
    <property type="protein sequence ID" value="GIQ67040.1"/>
    <property type="molecule type" value="Genomic_DNA"/>
</dbReference>
<organism evidence="9 10">
    <name type="scientific">Paenibacillus cisolokensis</name>
    <dbReference type="NCBI Taxonomy" id="1658519"/>
    <lineage>
        <taxon>Bacteria</taxon>
        <taxon>Bacillati</taxon>
        <taxon>Bacillota</taxon>
        <taxon>Bacilli</taxon>
        <taxon>Bacillales</taxon>
        <taxon>Paenibacillaceae</taxon>
        <taxon>Paenibacillus</taxon>
    </lineage>
</organism>
<dbReference type="Gene3D" id="1.10.3720.10">
    <property type="entry name" value="MetI-like"/>
    <property type="match status" value="1"/>
</dbReference>
<keyword evidence="10" id="KW-1185">Reference proteome</keyword>
<keyword evidence="5 7" id="KW-1133">Transmembrane helix</keyword>
<proteinExistence type="inferred from homology"/>
<dbReference type="InterPro" id="IPR035906">
    <property type="entry name" value="MetI-like_sf"/>
</dbReference>
<dbReference type="RefSeq" id="WP_213531744.1">
    <property type="nucleotide sequence ID" value="NZ_BOVJ01000245.1"/>
</dbReference>
<keyword evidence="3" id="KW-1003">Cell membrane</keyword>
<keyword evidence="4 7" id="KW-0812">Transmembrane</keyword>
<feature type="transmembrane region" description="Helical" evidence="7">
    <location>
        <begin position="186"/>
        <end position="208"/>
    </location>
</feature>
<dbReference type="PANTHER" id="PTHR43744:SF9">
    <property type="entry name" value="POLYGALACTURONAN_RHAMNOGALACTURONAN TRANSPORT SYSTEM PERMEASE PROTEIN YTCP"/>
    <property type="match status" value="1"/>
</dbReference>
<keyword evidence="6 7" id="KW-0472">Membrane</keyword>
<gene>
    <name evidence="9" type="ORF">PACILC2_56080</name>
</gene>
<evidence type="ECO:0000313" key="10">
    <source>
        <dbReference type="Proteomes" id="UP000680304"/>
    </source>
</evidence>
<reference evidence="9 10" key="1">
    <citation type="submission" date="2021-04" db="EMBL/GenBank/DDBJ databases">
        <title>Draft genome sequence of Paenibacillus cisolokensis, LC2-13A.</title>
        <authorList>
            <person name="Uke A."/>
            <person name="Chhe C."/>
            <person name="Baramee S."/>
            <person name="Kosugi A."/>
        </authorList>
    </citation>
    <scope>NUCLEOTIDE SEQUENCE [LARGE SCALE GENOMIC DNA]</scope>
    <source>
        <strain evidence="9 10">LC2-13A</strain>
    </source>
</reference>
<feature type="transmembrane region" description="Helical" evidence="7">
    <location>
        <begin position="16"/>
        <end position="41"/>
    </location>
</feature>
<dbReference type="Pfam" id="PF00528">
    <property type="entry name" value="BPD_transp_1"/>
    <property type="match status" value="1"/>
</dbReference>
<comment type="caution">
    <text evidence="9">The sequence shown here is derived from an EMBL/GenBank/DDBJ whole genome shotgun (WGS) entry which is preliminary data.</text>
</comment>
<dbReference type="PANTHER" id="PTHR43744">
    <property type="entry name" value="ABC TRANSPORTER PERMEASE PROTEIN MG189-RELATED-RELATED"/>
    <property type="match status" value="1"/>
</dbReference>
<evidence type="ECO:0000259" key="8">
    <source>
        <dbReference type="PROSITE" id="PS50928"/>
    </source>
</evidence>
<comment type="similarity">
    <text evidence="7">Belongs to the binding-protein-dependent transport system permease family.</text>
</comment>
<evidence type="ECO:0000256" key="4">
    <source>
        <dbReference type="ARBA" id="ARBA00022692"/>
    </source>
</evidence>
<evidence type="ECO:0000313" key="9">
    <source>
        <dbReference type="EMBL" id="GIQ67040.1"/>
    </source>
</evidence>
<evidence type="ECO:0000256" key="7">
    <source>
        <dbReference type="RuleBase" id="RU363032"/>
    </source>
</evidence>
<protein>
    <submittedName>
        <fullName evidence="9">Sugar ABC transporter permease</fullName>
    </submittedName>
</protein>
<evidence type="ECO:0000256" key="2">
    <source>
        <dbReference type="ARBA" id="ARBA00022448"/>
    </source>
</evidence>
<keyword evidence="2 7" id="KW-0813">Transport</keyword>
<evidence type="ECO:0000256" key="6">
    <source>
        <dbReference type="ARBA" id="ARBA00023136"/>
    </source>
</evidence>
<name>A0ABQ4NG36_9BACL</name>
<evidence type="ECO:0000256" key="3">
    <source>
        <dbReference type="ARBA" id="ARBA00022475"/>
    </source>
</evidence>
<feature type="transmembrane region" description="Helical" evidence="7">
    <location>
        <begin position="264"/>
        <end position="284"/>
    </location>
</feature>
<accession>A0ABQ4NG36</accession>
<sequence length="299" mass="34238">MLENVKRTRTDKWLDFINAAALTVVILLILYPLVFVVVASLSDPVAIYNDPLRLWPAKINLESYKAVFENKDIWRGFGNSVMYTVVGTLINIVMTTLAAYPLSRRRFYGKSVFTFFFVFTMFFSGGLIPSYLINKQLHLLDTFLVMVLPMAISVYNVVIMRTYFQTNIPQELEESAHVDGCNDFQILYKIVLPLSMPIVAVLLLFYGVGHWNSYFHALVYLQSRDQFPLQLILREILVQNQFKDMVGATMVDEKFSERMAVMEGIKYAVVIVSSLPLLVIYPMMSKFFQKGILIGSLKG</sequence>
<feature type="transmembrane region" description="Helical" evidence="7">
    <location>
        <begin position="81"/>
        <end position="100"/>
    </location>
</feature>
<feature type="domain" description="ABC transmembrane type-1" evidence="8">
    <location>
        <begin position="77"/>
        <end position="284"/>
    </location>
</feature>
<dbReference type="InterPro" id="IPR000515">
    <property type="entry name" value="MetI-like"/>
</dbReference>